<dbReference type="EMBL" id="ANJA01002927">
    <property type="protein sequence ID" value="ETO67122.1"/>
    <property type="molecule type" value="Genomic_DNA"/>
</dbReference>
<organism evidence="1 2">
    <name type="scientific">Phytophthora nicotianae P1976</name>
    <dbReference type="NCBI Taxonomy" id="1317066"/>
    <lineage>
        <taxon>Eukaryota</taxon>
        <taxon>Sar</taxon>
        <taxon>Stramenopiles</taxon>
        <taxon>Oomycota</taxon>
        <taxon>Peronosporomycetes</taxon>
        <taxon>Peronosporales</taxon>
        <taxon>Peronosporaceae</taxon>
        <taxon>Phytophthora</taxon>
    </lineage>
</organism>
<gene>
    <name evidence="1" type="ORF">F444_15929</name>
</gene>
<reference evidence="1 2" key="1">
    <citation type="submission" date="2013-11" db="EMBL/GenBank/DDBJ databases">
        <title>The Genome Sequence of Phytophthora parasitica P1976.</title>
        <authorList>
            <consortium name="The Broad Institute Genomics Platform"/>
            <person name="Russ C."/>
            <person name="Tyler B."/>
            <person name="Panabieres F."/>
            <person name="Shan W."/>
            <person name="Tripathy S."/>
            <person name="Grunwald N."/>
            <person name="Machado M."/>
            <person name="Johnson C.S."/>
            <person name="Walker B."/>
            <person name="Young S."/>
            <person name="Zeng Q."/>
            <person name="Gargeya S."/>
            <person name="Fitzgerald M."/>
            <person name="Haas B."/>
            <person name="Abouelleil A."/>
            <person name="Allen A.W."/>
            <person name="Alvarado L."/>
            <person name="Arachchi H.M."/>
            <person name="Berlin A.M."/>
            <person name="Chapman S.B."/>
            <person name="Gainer-Dewar J."/>
            <person name="Goldberg J."/>
            <person name="Griggs A."/>
            <person name="Gujja S."/>
            <person name="Hansen M."/>
            <person name="Howarth C."/>
            <person name="Imamovic A."/>
            <person name="Ireland A."/>
            <person name="Larimer J."/>
            <person name="McCowan C."/>
            <person name="Murphy C."/>
            <person name="Pearson M."/>
            <person name="Poon T.W."/>
            <person name="Priest M."/>
            <person name="Roberts A."/>
            <person name="Saif S."/>
            <person name="Shea T."/>
            <person name="Sisk P."/>
            <person name="Sykes S."/>
            <person name="Wortman J."/>
            <person name="Nusbaum C."/>
            <person name="Birren B."/>
        </authorList>
    </citation>
    <scope>NUCLEOTIDE SEQUENCE [LARGE SCALE GENOMIC DNA]</scope>
    <source>
        <strain evidence="1 2">P1976</strain>
    </source>
</reference>
<dbReference type="Proteomes" id="UP000028582">
    <property type="component" value="Unassembled WGS sequence"/>
</dbReference>
<evidence type="ECO:0000313" key="2">
    <source>
        <dbReference type="Proteomes" id="UP000028582"/>
    </source>
</evidence>
<proteinExistence type="predicted"/>
<name>A0A080ZKG1_PHYNI</name>
<accession>A0A080ZKG1</accession>
<dbReference type="AlphaFoldDB" id="A0A080ZKG1"/>
<protein>
    <submittedName>
        <fullName evidence="1">Uncharacterized protein</fullName>
    </submittedName>
</protein>
<comment type="caution">
    <text evidence="1">The sequence shown here is derived from an EMBL/GenBank/DDBJ whole genome shotgun (WGS) entry which is preliminary data.</text>
</comment>
<sequence length="133" mass="14608">MAIVPPEGPTLQISRRKLSEADITAILRDTELLTLTQGRYTGNPDVVAIAAKHRCGKTDVGDVLAGKRRAGRSHRLRVHTPEDMAARTQSLPASLSFRQQANRLQIPRIPFGRLMKQLAEAGQKFLSFAAGPR</sequence>
<evidence type="ECO:0000313" key="1">
    <source>
        <dbReference type="EMBL" id="ETO67122.1"/>
    </source>
</evidence>